<evidence type="ECO:0000313" key="3">
    <source>
        <dbReference type="Proteomes" id="UP000298652"/>
    </source>
</evidence>
<dbReference type="EMBL" id="CM016554">
    <property type="protein sequence ID" value="TKW27924.1"/>
    <property type="molecule type" value="Genomic_DNA"/>
</dbReference>
<reference evidence="2" key="1">
    <citation type="submission" date="2019-03" db="EMBL/GenBank/DDBJ databases">
        <title>WGS assembly of Setaria viridis.</title>
        <authorList>
            <person name="Huang P."/>
            <person name="Jenkins J."/>
            <person name="Grimwood J."/>
            <person name="Barry K."/>
            <person name="Healey A."/>
            <person name="Mamidi S."/>
            <person name="Sreedasyam A."/>
            <person name="Shu S."/>
            <person name="Feldman M."/>
            <person name="Wu J."/>
            <person name="Yu Y."/>
            <person name="Chen C."/>
            <person name="Johnson J."/>
            <person name="Rokhsar D."/>
            <person name="Baxter I."/>
            <person name="Schmutz J."/>
            <person name="Brutnell T."/>
            <person name="Kellogg E."/>
        </authorList>
    </citation>
    <scope>NUCLEOTIDE SEQUENCE [LARGE SCALE GENOMIC DNA]</scope>
</reference>
<dbReference type="AlphaFoldDB" id="A0A4U6VHH8"/>
<sequence length="116" mass="12165">MQTSLVSLPRSPPPPLGPSSSFSLSHAAAGLIARAAPTLTPPRRRPSPLPMLPWVPPPPSCLPTTVVSLPLLLPWASPASHVLPAAGCSPPLRPWRPLPTVSSYGTRTHGRRAGKL</sequence>
<proteinExistence type="predicted"/>
<protein>
    <submittedName>
        <fullName evidence="2">Uncharacterized protein</fullName>
    </submittedName>
</protein>
<evidence type="ECO:0000256" key="1">
    <source>
        <dbReference type="SAM" id="MobiDB-lite"/>
    </source>
</evidence>
<dbReference type="Proteomes" id="UP000298652">
    <property type="component" value="Chromosome 3"/>
</dbReference>
<evidence type="ECO:0000313" key="2">
    <source>
        <dbReference type="EMBL" id="TKW27924.1"/>
    </source>
</evidence>
<gene>
    <name evidence="2" type="ORF">SEVIR_3G289550v2</name>
</gene>
<feature type="region of interest" description="Disordered" evidence="1">
    <location>
        <begin position="1"/>
        <end position="22"/>
    </location>
</feature>
<organism evidence="2 3">
    <name type="scientific">Setaria viridis</name>
    <name type="common">Green bristlegrass</name>
    <name type="synonym">Setaria italica subsp. viridis</name>
    <dbReference type="NCBI Taxonomy" id="4556"/>
    <lineage>
        <taxon>Eukaryota</taxon>
        <taxon>Viridiplantae</taxon>
        <taxon>Streptophyta</taxon>
        <taxon>Embryophyta</taxon>
        <taxon>Tracheophyta</taxon>
        <taxon>Spermatophyta</taxon>
        <taxon>Magnoliopsida</taxon>
        <taxon>Liliopsida</taxon>
        <taxon>Poales</taxon>
        <taxon>Poaceae</taxon>
        <taxon>PACMAD clade</taxon>
        <taxon>Panicoideae</taxon>
        <taxon>Panicodae</taxon>
        <taxon>Paniceae</taxon>
        <taxon>Cenchrinae</taxon>
        <taxon>Setaria</taxon>
    </lineage>
</organism>
<dbReference type="Gramene" id="TKW27924">
    <property type="protein sequence ID" value="TKW27924"/>
    <property type="gene ID" value="SEVIR_3G289550v2"/>
</dbReference>
<keyword evidence="3" id="KW-1185">Reference proteome</keyword>
<feature type="region of interest" description="Disordered" evidence="1">
    <location>
        <begin position="34"/>
        <end position="54"/>
    </location>
</feature>
<feature type="region of interest" description="Disordered" evidence="1">
    <location>
        <begin position="97"/>
        <end position="116"/>
    </location>
</feature>
<accession>A0A4U6VHH8</accession>
<name>A0A4U6VHH8_SETVI</name>